<keyword evidence="5 8" id="KW-0697">Rotamase</keyword>
<dbReference type="InterPro" id="IPR001179">
    <property type="entry name" value="PPIase_FKBP_dom"/>
</dbReference>
<dbReference type="GO" id="GO:0003755">
    <property type="term" value="F:peptidyl-prolyl cis-trans isomerase activity"/>
    <property type="evidence" value="ECO:0007669"/>
    <property type="project" value="UniProtKB-UniRule"/>
</dbReference>
<dbReference type="EMBL" id="CP137642">
    <property type="protein sequence ID" value="WOX57331.1"/>
    <property type="molecule type" value="Genomic_DNA"/>
</dbReference>
<dbReference type="AlphaFoldDB" id="A0AAX4FW02"/>
<evidence type="ECO:0000256" key="8">
    <source>
        <dbReference type="PROSITE-ProRule" id="PRU00277"/>
    </source>
</evidence>
<evidence type="ECO:0000256" key="6">
    <source>
        <dbReference type="ARBA" id="ARBA00023186"/>
    </source>
</evidence>
<dbReference type="EC" id="5.2.1.8" evidence="9"/>
<dbReference type="InterPro" id="IPR046357">
    <property type="entry name" value="PPIase_dom_sf"/>
</dbReference>
<comment type="similarity">
    <text evidence="3 9">Belongs to the FKBP-type PPIase family.</text>
</comment>
<keyword evidence="4" id="KW-0963">Cytoplasm</keyword>
<keyword evidence="6" id="KW-0143">Chaperone</keyword>
<evidence type="ECO:0000313" key="12">
    <source>
        <dbReference type="Proteomes" id="UP001305652"/>
    </source>
</evidence>
<dbReference type="GO" id="GO:0042026">
    <property type="term" value="P:protein refolding"/>
    <property type="evidence" value="ECO:0007669"/>
    <property type="project" value="UniProtKB-ARBA"/>
</dbReference>
<dbReference type="RefSeq" id="WP_318620874.1">
    <property type="nucleotide sequence ID" value="NZ_CP137642.1"/>
</dbReference>
<protein>
    <recommendedName>
        <fullName evidence="9">Peptidyl-prolyl cis-trans isomerase</fullName>
        <ecNumber evidence="9">5.2.1.8</ecNumber>
    </recommendedName>
</protein>
<evidence type="ECO:0000256" key="2">
    <source>
        <dbReference type="ARBA" id="ARBA00004496"/>
    </source>
</evidence>
<keyword evidence="12" id="KW-1185">Reference proteome</keyword>
<dbReference type="PANTHER" id="PTHR47861:SF3">
    <property type="entry name" value="FKBP-TYPE PEPTIDYL-PROLYL CIS-TRANS ISOMERASE SLYD"/>
    <property type="match status" value="1"/>
</dbReference>
<evidence type="ECO:0000313" key="11">
    <source>
        <dbReference type="EMBL" id="WOX57331.1"/>
    </source>
</evidence>
<evidence type="ECO:0000256" key="7">
    <source>
        <dbReference type="ARBA" id="ARBA00023235"/>
    </source>
</evidence>
<dbReference type="PANTHER" id="PTHR47861">
    <property type="entry name" value="FKBP-TYPE PEPTIDYL-PROLYL CIS-TRANS ISOMERASE SLYD"/>
    <property type="match status" value="1"/>
</dbReference>
<dbReference type="Pfam" id="PF00254">
    <property type="entry name" value="FKBP_C"/>
    <property type="match status" value="1"/>
</dbReference>
<dbReference type="Gene3D" id="3.10.50.40">
    <property type="match status" value="1"/>
</dbReference>
<gene>
    <name evidence="11" type="ORF">R6Y96_08500</name>
</gene>
<dbReference type="GO" id="GO:0005737">
    <property type="term" value="C:cytoplasm"/>
    <property type="evidence" value="ECO:0007669"/>
    <property type="project" value="UniProtKB-SubCell"/>
</dbReference>
<dbReference type="GeneID" id="85733191"/>
<dbReference type="PROSITE" id="PS50059">
    <property type="entry name" value="FKBP_PPIASE"/>
    <property type="match status" value="1"/>
</dbReference>
<evidence type="ECO:0000256" key="4">
    <source>
        <dbReference type="ARBA" id="ARBA00022490"/>
    </source>
</evidence>
<name>A0AAX4FW02_9EURY</name>
<sequence>MAQAREGDTVRVHYTGRLEDGTVFDSSENRDPLEFTIGNGEVIPGFERAVAGMEPGEVKTTTIQPEDAYGPRLDDMTITIDQDKFPADIEPEPGQQFRIQQPDGWAAIVTVTQVTESGVTLDANHPLAGQPLTFEIRLIEIVETG</sequence>
<reference evidence="11 12" key="1">
    <citation type="submission" date="2023-10" db="EMBL/GenBank/DDBJ databases">
        <title>The complete genome sequence of Methanoculleus receptaculi DSM 18860.</title>
        <authorList>
            <person name="Lai S.-J."/>
            <person name="You Y.-T."/>
            <person name="Chen S.-C."/>
        </authorList>
    </citation>
    <scope>NUCLEOTIDE SEQUENCE [LARGE SCALE GENOMIC DNA]</scope>
    <source>
        <strain evidence="11 12">DSM 18860</strain>
    </source>
</reference>
<comment type="catalytic activity">
    <reaction evidence="1 8 9">
        <text>[protein]-peptidylproline (omega=180) = [protein]-peptidylproline (omega=0)</text>
        <dbReference type="Rhea" id="RHEA:16237"/>
        <dbReference type="Rhea" id="RHEA-COMP:10747"/>
        <dbReference type="Rhea" id="RHEA-COMP:10748"/>
        <dbReference type="ChEBI" id="CHEBI:83833"/>
        <dbReference type="ChEBI" id="CHEBI:83834"/>
        <dbReference type="EC" id="5.2.1.8"/>
    </reaction>
</comment>
<feature type="domain" description="PPIase FKBP-type" evidence="10">
    <location>
        <begin position="7"/>
        <end position="72"/>
    </location>
</feature>
<dbReference type="KEGG" id="mrc:R6Y96_08500"/>
<evidence type="ECO:0000256" key="5">
    <source>
        <dbReference type="ARBA" id="ARBA00023110"/>
    </source>
</evidence>
<evidence type="ECO:0000259" key="10">
    <source>
        <dbReference type="PROSITE" id="PS50059"/>
    </source>
</evidence>
<proteinExistence type="inferred from homology"/>
<keyword evidence="7 8" id="KW-0413">Isomerase</keyword>
<evidence type="ECO:0000256" key="3">
    <source>
        <dbReference type="ARBA" id="ARBA00006577"/>
    </source>
</evidence>
<organism evidence="11 12">
    <name type="scientific">Methanoculleus receptaculi</name>
    <dbReference type="NCBI Taxonomy" id="394967"/>
    <lineage>
        <taxon>Archaea</taxon>
        <taxon>Methanobacteriati</taxon>
        <taxon>Methanobacteriota</taxon>
        <taxon>Stenosarchaea group</taxon>
        <taxon>Methanomicrobia</taxon>
        <taxon>Methanomicrobiales</taxon>
        <taxon>Methanomicrobiaceae</taxon>
        <taxon>Methanoculleus</taxon>
    </lineage>
</organism>
<evidence type="ECO:0000256" key="1">
    <source>
        <dbReference type="ARBA" id="ARBA00000971"/>
    </source>
</evidence>
<accession>A0AAX4FW02</accession>
<dbReference type="SUPFAM" id="SSF54534">
    <property type="entry name" value="FKBP-like"/>
    <property type="match status" value="1"/>
</dbReference>
<evidence type="ECO:0000256" key="9">
    <source>
        <dbReference type="RuleBase" id="RU003915"/>
    </source>
</evidence>
<dbReference type="Proteomes" id="UP001305652">
    <property type="component" value="Chromosome"/>
</dbReference>
<comment type="subcellular location">
    <subcellularLocation>
        <location evidence="2">Cytoplasm</location>
    </subcellularLocation>
</comment>